<accession>A0AAW1JIQ8</accession>
<feature type="chain" id="PRO_5043329337" evidence="1">
    <location>
        <begin position="19"/>
        <end position="99"/>
    </location>
</feature>
<evidence type="ECO:0000313" key="3">
    <source>
        <dbReference type="Proteomes" id="UP001458880"/>
    </source>
</evidence>
<proteinExistence type="predicted"/>
<dbReference type="EMBL" id="JASPKY010000366">
    <property type="protein sequence ID" value="KAK9703600.1"/>
    <property type="molecule type" value="Genomic_DNA"/>
</dbReference>
<dbReference type="Proteomes" id="UP001458880">
    <property type="component" value="Unassembled WGS sequence"/>
</dbReference>
<protein>
    <submittedName>
        <fullName evidence="2">Uncharacterized protein</fullName>
    </submittedName>
</protein>
<evidence type="ECO:0000256" key="1">
    <source>
        <dbReference type="SAM" id="SignalP"/>
    </source>
</evidence>
<feature type="signal peptide" evidence="1">
    <location>
        <begin position="1"/>
        <end position="18"/>
    </location>
</feature>
<sequence length="99" mass="11054">MKLLITCLIITFMISGNAHPFLRNDLIKYQEKRSADNFEKDLSSTLKQVLALAVATGNQCLETAGLTTSDVEKMTQEEKNVNPKYLNATACIEAHGLHW</sequence>
<organism evidence="2 3">
    <name type="scientific">Popillia japonica</name>
    <name type="common">Japanese beetle</name>
    <dbReference type="NCBI Taxonomy" id="7064"/>
    <lineage>
        <taxon>Eukaryota</taxon>
        <taxon>Metazoa</taxon>
        <taxon>Ecdysozoa</taxon>
        <taxon>Arthropoda</taxon>
        <taxon>Hexapoda</taxon>
        <taxon>Insecta</taxon>
        <taxon>Pterygota</taxon>
        <taxon>Neoptera</taxon>
        <taxon>Endopterygota</taxon>
        <taxon>Coleoptera</taxon>
        <taxon>Polyphaga</taxon>
        <taxon>Scarabaeiformia</taxon>
        <taxon>Scarabaeidae</taxon>
        <taxon>Rutelinae</taxon>
        <taxon>Popillia</taxon>
    </lineage>
</organism>
<name>A0AAW1JIQ8_POPJA</name>
<evidence type="ECO:0000313" key="2">
    <source>
        <dbReference type="EMBL" id="KAK9703600.1"/>
    </source>
</evidence>
<keyword evidence="3" id="KW-1185">Reference proteome</keyword>
<reference evidence="2 3" key="1">
    <citation type="journal article" date="2024" name="BMC Genomics">
        <title>De novo assembly and annotation of Popillia japonica's genome with initial clues to its potential as an invasive pest.</title>
        <authorList>
            <person name="Cucini C."/>
            <person name="Boschi S."/>
            <person name="Funari R."/>
            <person name="Cardaioli E."/>
            <person name="Iannotti N."/>
            <person name="Marturano G."/>
            <person name="Paoli F."/>
            <person name="Bruttini M."/>
            <person name="Carapelli A."/>
            <person name="Frati F."/>
            <person name="Nardi F."/>
        </authorList>
    </citation>
    <scope>NUCLEOTIDE SEQUENCE [LARGE SCALE GENOMIC DNA]</scope>
    <source>
        <strain evidence="2">DMR45628</strain>
    </source>
</reference>
<dbReference type="AlphaFoldDB" id="A0AAW1JIQ8"/>
<comment type="caution">
    <text evidence="2">The sequence shown here is derived from an EMBL/GenBank/DDBJ whole genome shotgun (WGS) entry which is preliminary data.</text>
</comment>
<gene>
    <name evidence="2" type="ORF">QE152_g29251</name>
</gene>
<keyword evidence="1" id="KW-0732">Signal</keyword>